<sequence>MGVYNVHERLLAARKSEVGALIDTLAGDGDELWPHGDWPPMRFDRPLAVGAAGGHGPVRYTVTAHVPATWVRFTFRAPRGFHGFHEYAALAVDEQHTLLRHTLAMNARGPARLTWPLLWGPLHDACLEDSLDRAELAVTGTVARPARRSPYVRLLRALAR</sequence>
<dbReference type="Proteomes" id="UP000222531">
    <property type="component" value="Unassembled WGS sequence"/>
</dbReference>
<comment type="caution">
    <text evidence="1">The sequence shown here is derived from an EMBL/GenBank/DDBJ whole genome shotgun (WGS) entry which is preliminary data.</text>
</comment>
<dbReference type="EMBL" id="NHZO01000072">
    <property type="protein sequence ID" value="PHQ52763.1"/>
    <property type="molecule type" value="Genomic_DNA"/>
</dbReference>
<accession>A0A2G1XNH3</accession>
<dbReference type="AlphaFoldDB" id="A0A2G1XNH3"/>
<gene>
    <name evidence="1" type="ORF">BLA24_05720</name>
</gene>
<proteinExistence type="predicted"/>
<dbReference type="RefSeq" id="WP_099198071.1">
    <property type="nucleotide sequence ID" value="NZ_JBIRXA010000002.1"/>
</dbReference>
<organism evidence="1 2">
    <name type="scientific">Streptomyces cinnamoneus</name>
    <name type="common">Streptoverticillium cinnamoneum</name>
    <dbReference type="NCBI Taxonomy" id="53446"/>
    <lineage>
        <taxon>Bacteria</taxon>
        <taxon>Bacillati</taxon>
        <taxon>Actinomycetota</taxon>
        <taxon>Actinomycetes</taxon>
        <taxon>Kitasatosporales</taxon>
        <taxon>Streptomycetaceae</taxon>
        <taxon>Streptomyces</taxon>
        <taxon>Streptomyces cinnamoneus group</taxon>
    </lineage>
</organism>
<dbReference type="OrthoDB" id="7067492at2"/>
<reference evidence="1 2" key="1">
    <citation type="journal article" date="2017" name="Biochemistry">
        <title>Identification of the Biosynthetic Pathway for the Antibiotic Bicyclomycin.</title>
        <authorList>
            <person name="Patteson J."/>
            <person name="Cai W."/>
            <person name="Johnson R.A."/>
            <person name="Santa Maria K."/>
            <person name="Li B."/>
        </authorList>
    </citation>
    <scope>NUCLEOTIDE SEQUENCE [LARGE SCALE GENOMIC DNA]</scope>
    <source>
        <strain evidence="1 2">ATCC 21532</strain>
    </source>
</reference>
<evidence type="ECO:0000313" key="1">
    <source>
        <dbReference type="EMBL" id="PHQ52763.1"/>
    </source>
</evidence>
<protein>
    <recommendedName>
        <fullName evidence="3">SRPBCC family protein</fullName>
    </recommendedName>
</protein>
<evidence type="ECO:0008006" key="3">
    <source>
        <dbReference type="Google" id="ProtNLM"/>
    </source>
</evidence>
<name>A0A2G1XNH3_STRCJ</name>
<evidence type="ECO:0000313" key="2">
    <source>
        <dbReference type="Proteomes" id="UP000222531"/>
    </source>
</evidence>
<keyword evidence="2" id="KW-1185">Reference proteome</keyword>